<proteinExistence type="predicted"/>
<keyword evidence="6" id="KW-1185">Reference proteome</keyword>
<dbReference type="PANTHER" id="PTHR16023:SF0">
    <property type="entry name" value="PROTEIN VAC14 HOMOLOG"/>
    <property type="match status" value="1"/>
</dbReference>
<feature type="domain" description="Vacuolar protein 14 C-terminal Fig4-binding" evidence="4">
    <location>
        <begin position="3"/>
        <end position="90"/>
    </location>
</feature>
<dbReference type="GO" id="GO:0070772">
    <property type="term" value="C:PAS complex"/>
    <property type="evidence" value="ECO:0007669"/>
    <property type="project" value="InterPro"/>
</dbReference>
<dbReference type="PANTHER" id="PTHR16023">
    <property type="entry name" value="TAX1 BINDING PROTEIN-RELATED"/>
    <property type="match status" value="1"/>
</dbReference>
<dbReference type="OrthoDB" id="5574975at2759"/>
<evidence type="ECO:0000256" key="1">
    <source>
        <dbReference type="ARBA" id="ARBA00004308"/>
    </source>
</evidence>
<dbReference type="Proteomes" id="UP000007800">
    <property type="component" value="Unassembled WGS sequence"/>
</dbReference>
<evidence type="ECO:0000256" key="2">
    <source>
        <dbReference type="ARBA" id="ARBA00022737"/>
    </source>
</evidence>
<dbReference type="InterPro" id="IPR021841">
    <property type="entry name" value="VAC14_Fig4p-bd"/>
</dbReference>
<dbReference type="Pfam" id="PF11916">
    <property type="entry name" value="Vac14_Fig4_bd"/>
    <property type="match status" value="2"/>
</dbReference>
<reference evidence="5 6" key="1">
    <citation type="submission" date="2008-07" db="EMBL/GenBank/DDBJ databases">
        <authorList>
            <person name="El-Sayed N."/>
            <person name="Caler E."/>
            <person name="Inman J."/>
            <person name="Amedeo P."/>
            <person name="Hass B."/>
            <person name="Wortman J."/>
        </authorList>
    </citation>
    <scope>NUCLEOTIDE SEQUENCE [LARGE SCALE GENOMIC DNA]</scope>
    <source>
        <strain evidence="6">ATCC 50983 / TXsc</strain>
    </source>
</reference>
<evidence type="ECO:0000259" key="4">
    <source>
        <dbReference type="Pfam" id="PF11916"/>
    </source>
</evidence>
<name>C5KRH6_PERM5</name>
<dbReference type="RefSeq" id="XP_002781154.1">
    <property type="nucleotide sequence ID" value="XM_002781108.1"/>
</dbReference>
<dbReference type="GeneID" id="9056061"/>
<evidence type="ECO:0000256" key="3">
    <source>
        <dbReference type="ARBA" id="ARBA00023136"/>
    </source>
</evidence>
<comment type="subcellular location">
    <subcellularLocation>
        <location evidence="1">Endomembrane system</location>
    </subcellularLocation>
</comment>
<dbReference type="EMBL" id="GG675796">
    <property type="protein sequence ID" value="EER12949.1"/>
    <property type="molecule type" value="Genomic_DNA"/>
</dbReference>
<dbReference type="GO" id="GO:0006661">
    <property type="term" value="P:phosphatidylinositol biosynthetic process"/>
    <property type="evidence" value="ECO:0007669"/>
    <property type="project" value="InterPro"/>
</dbReference>
<dbReference type="InterPro" id="IPR026825">
    <property type="entry name" value="Vac14"/>
</dbReference>
<dbReference type="AlphaFoldDB" id="C5KRH6"/>
<protein>
    <recommendedName>
        <fullName evidence="4">Vacuolar protein 14 C-terminal Fig4-binding domain-containing protein</fullName>
    </recommendedName>
</protein>
<evidence type="ECO:0000313" key="6">
    <source>
        <dbReference type="Proteomes" id="UP000007800"/>
    </source>
</evidence>
<evidence type="ECO:0000313" key="5">
    <source>
        <dbReference type="EMBL" id="EER12949.1"/>
    </source>
</evidence>
<organism evidence="6">
    <name type="scientific">Perkinsus marinus (strain ATCC 50983 / TXsc)</name>
    <dbReference type="NCBI Taxonomy" id="423536"/>
    <lineage>
        <taxon>Eukaryota</taxon>
        <taxon>Sar</taxon>
        <taxon>Alveolata</taxon>
        <taxon>Perkinsozoa</taxon>
        <taxon>Perkinsea</taxon>
        <taxon>Perkinsida</taxon>
        <taxon>Perkinsidae</taxon>
        <taxon>Perkinsus</taxon>
    </lineage>
</organism>
<sequence length="202" mass="22756">MSTAPETNTLRDILRRDANTERALTITWQQITDLAMNTTDWDKKELPLFIKILVPWMSNPPSALSFCLWAGRYDLACKFVGMIADDQVSIGSAVPWSVRKGLDGCNPTQSTAHADNGDGDTESLLQLDQLVHLLESPVFTRLRLELLPNSYLIEAPDRIKRQSLLDCLVGLVMLVPQNTRAFQLLKRRLDVVYKAFAMSRPV</sequence>
<feature type="domain" description="Vacuolar protein 14 C-terminal Fig4-binding" evidence="4">
    <location>
        <begin position="120"/>
        <end position="192"/>
    </location>
</feature>
<dbReference type="InParanoid" id="C5KRH6"/>
<keyword evidence="2" id="KW-0677">Repeat</keyword>
<dbReference type="GO" id="GO:0010008">
    <property type="term" value="C:endosome membrane"/>
    <property type="evidence" value="ECO:0007669"/>
    <property type="project" value="TreeGrafter"/>
</dbReference>
<accession>C5KRH6</accession>
<keyword evidence="3" id="KW-0472">Membrane</keyword>
<gene>
    <name evidence="5" type="ORF">Pmar_PMAR000684</name>
</gene>